<dbReference type="EMBL" id="CADCTJ010000698">
    <property type="protein sequence ID" value="CAA9259507.1"/>
    <property type="molecule type" value="Genomic_DNA"/>
</dbReference>
<reference evidence="1" key="1">
    <citation type="submission" date="2020-02" db="EMBL/GenBank/DDBJ databases">
        <authorList>
            <person name="Meier V. D."/>
        </authorList>
    </citation>
    <scope>NUCLEOTIDE SEQUENCE</scope>
    <source>
        <strain evidence="1">AVDCRST_MAG95</strain>
    </source>
</reference>
<sequence>MIRILTGKQAINIKSVSRAAFRVKLYSVLNLINLMKTFYKIENAILNFL</sequence>
<dbReference type="AlphaFoldDB" id="A0A6J4ISF2"/>
<proteinExistence type="predicted"/>
<organism evidence="1">
    <name type="scientific">uncultured Adhaeribacter sp</name>
    <dbReference type="NCBI Taxonomy" id="448109"/>
    <lineage>
        <taxon>Bacteria</taxon>
        <taxon>Pseudomonadati</taxon>
        <taxon>Bacteroidota</taxon>
        <taxon>Cytophagia</taxon>
        <taxon>Cytophagales</taxon>
        <taxon>Hymenobacteraceae</taxon>
        <taxon>Adhaeribacter</taxon>
        <taxon>environmental samples</taxon>
    </lineage>
</organism>
<gene>
    <name evidence="1" type="ORF">AVDCRST_MAG95-2238</name>
</gene>
<evidence type="ECO:0000313" key="1">
    <source>
        <dbReference type="EMBL" id="CAA9259507.1"/>
    </source>
</evidence>
<accession>A0A6J4ISF2</accession>
<protein>
    <submittedName>
        <fullName evidence="1">Uncharacterized protein</fullName>
    </submittedName>
</protein>
<name>A0A6J4ISF2_9BACT</name>